<proteinExistence type="predicted"/>
<dbReference type="Proteomes" id="UP000177480">
    <property type="component" value="Unassembled WGS sequence"/>
</dbReference>
<dbReference type="AlphaFoldDB" id="A0A1G2G0V6"/>
<evidence type="ECO:0000313" key="2">
    <source>
        <dbReference type="Proteomes" id="UP000177480"/>
    </source>
</evidence>
<gene>
    <name evidence="1" type="ORF">A2719_05635</name>
</gene>
<dbReference type="EMBL" id="MHNK01000015">
    <property type="protein sequence ID" value="OGZ43451.1"/>
    <property type="molecule type" value="Genomic_DNA"/>
</dbReference>
<reference evidence="1 2" key="1">
    <citation type="journal article" date="2016" name="Nat. Commun.">
        <title>Thousands of microbial genomes shed light on interconnected biogeochemical processes in an aquifer system.</title>
        <authorList>
            <person name="Anantharaman K."/>
            <person name="Brown C.T."/>
            <person name="Hug L.A."/>
            <person name="Sharon I."/>
            <person name="Castelle C.J."/>
            <person name="Probst A.J."/>
            <person name="Thomas B.C."/>
            <person name="Singh A."/>
            <person name="Wilkins M.J."/>
            <person name="Karaoz U."/>
            <person name="Brodie E.L."/>
            <person name="Williams K.H."/>
            <person name="Hubbard S.S."/>
            <person name="Banfield J.F."/>
        </authorList>
    </citation>
    <scope>NUCLEOTIDE SEQUENCE [LARGE SCALE GENOMIC DNA]</scope>
</reference>
<name>A0A1G2G0V6_9BACT</name>
<protein>
    <submittedName>
        <fullName evidence="1">Uncharacterized protein</fullName>
    </submittedName>
</protein>
<comment type="caution">
    <text evidence="1">The sequence shown here is derived from an EMBL/GenBank/DDBJ whole genome shotgun (WGS) entry which is preliminary data.</text>
</comment>
<sequence>MKIFFSKSIGWLNANRNEMVFLVVGLAIGFWLSVVQERALELDRFRKTAGLVYREIESNQELFLHSLKPHADRIITSDTATIADKKSNLEHVSAMKRFSDSAFRELLLLHAELPQKEQQDSALAELVLLYDAYGAINRGADLLELSVVGSLPFRADMFIHYIDPTKKNLEGHMQRLEDIDTKKIYMILNAMKSGRYYDINPTIKNAFLSRVPNF</sequence>
<accession>A0A1G2G0V6</accession>
<evidence type="ECO:0000313" key="1">
    <source>
        <dbReference type="EMBL" id="OGZ43451.1"/>
    </source>
</evidence>
<organism evidence="1 2">
    <name type="scientific">Candidatus Ryanbacteria bacterium RIFCSPHIGHO2_01_FULL_45_22</name>
    <dbReference type="NCBI Taxonomy" id="1802114"/>
    <lineage>
        <taxon>Bacteria</taxon>
        <taxon>Candidatus Ryaniibacteriota</taxon>
    </lineage>
</organism>
<dbReference type="STRING" id="1802114.A2719_05635"/>